<dbReference type="InterPro" id="IPR000182">
    <property type="entry name" value="GNAT_dom"/>
</dbReference>
<dbReference type="GO" id="GO:0008999">
    <property type="term" value="F:protein-N-terminal-alanine acetyltransferase activity"/>
    <property type="evidence" value="ECO:0007669"/>
    <property type="project" value="TreeGrafter"/>
</dbReference>
<dbReference type="Pfam" id="PF13302">
    <property type="entry name" value="Acetyltransf_3"/>
    <property type="match status" value="1"/>
</dbReference>
<proteinExistence type="predicted"/>
<dbReference type="InterPro" id="IPR016181">
    <property type="entry name" value="Acyl_CoA_acyltransferase"/>
</dbReference>
<dbReference type="GO" id="GO:0005737">
    <property type="term" value="C:cytoplasm"/>
    <property type="evidence" value="ECO:0007669"/>
    <property type="project" value="TreeGrafter"/>
</dbReference>
<keyword evidence="2" id="KW-0808">Transferase</keyword>
<protein>
    <submittedName>
        <fullName evidence="2">GNAT family N-acetyltransferase</fullName>
    </submittedName>
</protein>
<keyword evidence="3" id="KW-1185">Reference proteome</keyword>
<dbReference type="Gene3D" id="3.40.630.30">
    <property type="match status" value="1"/>
</dbReference>
<accession>A0A6H2GX57</accession>
<dbReference type="SUPFAM" id="SSF55729">
    <property type="entry name" value="Acyl-CoA N-acyltransferases (Nat)"/>
    <property type="match status" value="1"/>
</dbReference>
<reference evidence="2 3" key="1">
    <citation type="submission" date="2020-04" db="EMBL/GenBank/DDBJ databases">
        <title>Novel Paenibacillus strain UniB2 isolated from commercial digestive syrup.</title>
        <authorList>
            <person name="Thorat V."/>
            <person name="Kirdat K."/>
            <person name="Tiwarekar B."/>
            <person name="Yadav A."/>
        </authorList>
    </citation>
    <scope>NUCLEOTIDE SEQUENCE [LARGE SCALE GENOMIC DNA]</scope>
    <source>
        <strain evidence="2 3">UniB2</strain>
    </source>
</reference>
<organism evidence="2 3">
    <name type="scientific">Paenibacillus albicereus</name>
    <dbReference type="NCBI Taxonomy" id="2726185"/>
    <lineage>
        <taxon>Bacteria</taxon>
        <taxon>Bacillati</taxon>
        <taxon>Bacillota</taxon>
        <taxon>Bacilli</taxon>
        <taxon>Bacillales</taxon>
        <taxon>Paenibacillaceae</taxon>
        <taxon>Paenibacillus</taxon>
    </lineage>
</organism>
<dbReference type="EMBL" id="CP051428">
    <property type="protein sequence ID" value="QJC51972.1"/>
    <property type="molecule type" value="Genomic_DNA"/>
</dbReference>
<dbReference type="GO" id="GO:1990189">
    <property type="term" value="F:protein N-terminal-serine acetyltransferase activity"/>
    <property type="evidence" value="ECO:0007669"/>
    <property type="project" value="TreeGrafter"/>
</dbReference>
<dbReference type="KEGG" id="palr:HGI30_10700"/>
<name>A0A6H2GX57_9BACL</name>
<evidence type="ECO:0000259" key="1">
    <source>
        <dbReference type="PROSITE" id="PS51186"/>
    </source>
</evidence>
<feature type="domain" description="N-acetyltransferase" evidence="1">
    <location>
        <begin position="28"/>
        <end position="186"/>
    </location>
</feature>
<dbReference type="RefSeq" id="WP_168907550.1">
    <property type="nucleotide sequence ID" value="NZ_CP051428.1"/>
</dbReference>
<dbReference type="AlphaFoldDB" id="A0A6H2GX57"/>
<evidence type="ECO:0000313" key="3">
    <source>
        <dbReference type="Proteomes" id="UP000502136"/>
    </source>
</evidence>
<evidence type="ECO:0000313" key="2">
    <source>
        <dbReference type="EMBL" id="QJC51972.1"/>
    </source>
</evidence>
<sequence length="191" mass="21388">MDPMLLDIDEPFTSSRLLIRAAGSGDGAAINEAVKESLERLRLWMPWAQQAPTLEQSELDARRAGIAYRQREDMRLLLLDRESGRLIGSSGLHRIDWGARRFEIGYWVRTSEEGKGFVTEAVHAITGFAADRLDAHRIEIRCDSRNERSASVARRCGYTLEGVLRGDSLSPDGGRRDTMVFAKVRGAELDV</sequence>
<dbReference type="PANTHER" id="PTHR43441">
    <property type="entry name" value="RIBOSOMAL-PROTEIN-SERINE ACETYLTRANSFERASE"/>
    <property type="match status" value="1"/>
</dbReference>
<dbReference type="Proteomes" id="UP000502136">
    <property type="component" value="Chromosome"/>
</dbReference>
<gene>
    <name evidence="2" type="ORF">HGI30_10700</name>
</gene>
<dbReference type="PANTHER" id="PTHR43441:SF3">
    <property type="entry name" value="ACETYLTRANSFERASE"/>
    <property type="match status" value="1"/>
</dbReference>
<dbReference type="PROSITE" id="PS51186">
    <property type="entry name" value="GNAT"/>
    <property type="match status" value="1"/>
</dbReference>
<dbReference type="InterPro" id="IPR051908">
    <property type="entry name" value="Ribosomal_N-acetyltransferase"/>
</dbReference>